<dbReference type="STRING" id="264732.Moth_0487"/>
<evidence type="ECO:0000313" key="1">
    <source>
        <dbReference type="EMBL" id="ABC18817.1"/>
    </source>
</evidence>
<protein>
    <submittedName>
        <fullName evidence="1">Uncharacterized protein</fullName>
    </submittedName>
</protein>
<sequence length="80" mass="8963">MPCGIPLLDHLTQISSEYGIHPSILNYRNGSCRVLFLRRKMTGTLKTKKDFQVRCRIVTNKDLICPGSPANLQGEASGRF</sequence>
<dbReference type="KEGG" id="mta:Moth_0487"/>
<dbReference type="PATRIC" id="fig|264732.11.peg.522"/>
<organism evidence="1">
    <name type="scientific">Moorella thermoacetica (strain ATCC 39073 / JCM 9320)</name>
    <dbReference type="NCBI Taxonomy" id="264732"/>
    <lineage>
        <taxon>Bacteria</taxon>
        <taxon>Bacillati</taxon>
        <taxon>Bacillota</taxon>
        <taxon>Clostridia</taxon>
        <taxon>Neomoorellales</taxon>
        <taxon>Neomoorellaceae</taxon>
        <taxon>Neomoorella</taxon>
    </lineage>
</organism>
<name>Q2RL72_MOOTA</name>
<accession>Q2RL72</accession>
<reference evidence="1" key="1">
    <citation type="submission" date="2005-12" db="EMBL/GenBank/DDBJ databases">
        <title>Complete sequence of Moorella thermoacetica ATCC 39073.</title>
        <authorList>
            <consortium name="US DOE Joint Genome Institute"/>
            <person name="Copeland A."/>
            <person name="Lucas S."/>
            <person name="Lapidus A."/>
            <person name="Barry K."/>
            <person name="Detter J.C."/>
            <person name="Glavina T."/>
            <person name="Hammon N."/>
            <person name="Israni S."/>
            <person name="Pitluck S."/>
            <person name="Chertkov O."/>
            <person name="Saunders E.H."/>
            <person name="Brettin T."/>
            <person name="Bruce D."/>
            <person name="Han C."/>
            <person name="Tapia R."/>
            <person name="Gilna P."/>
            <person name="Schmutz J."/>
            <person name="Larimer F."/>
            <person name="Land M."/>
            <person name="Kyrpides N."/>
            <person name="Anderson I."/>
            <person name="Richardson P."/>
            <person name="Ragsdale S."/>
        </authorList>
    </citation>
    <scope>NUCLEOTIDE SEQUENCE</scope>
    <source>
        <strain evidence="1">ATCC 39073</strain>
    </source>
</reference>
<dbReference type="HOGENOM" id="CLU_2585835_0_0_9"/>
<dbReference type="AlphaFoldDB" id="Q2RL72"/>
<gene>
    <name evidence="1" type="ordered locus">Moth_0487</name>
</gene>
<dbReference type="EnsemblBacteria" id="ABC18817">
    <property type="protein sequence ID" value="ABC18817"/>
    <property type="gene ID" value="Moth_0487"/>
</dbReference>
<proteinExistence type="predicted"/>
<dbReference type="EMBL" id="CP000232">
    <property type="protein sequence ID" value="ABC18817.1"/>
    <property type="molecule type" value="Genomic_DNA"/>
</dbReference>